<dbReference type="GO" id="GO:1990904">
    <property type="term" value="C:ribonucleoprotein complex"/>
    <property type="evidence" value="ECO:0007669"/>
    <property type="project" value="UniProtKB-KW"/>
</dbReference>
<dbReference type="GO" id="GO:0003735">
    <property type="term" value="F:structural constituent of ribosome"/>
    <property type="evidence" value="ECO:0007669"/>
    <property type="project" value="InterPro"/>
</dbReference>
<protein>
    <recommendedName>
        <fullName evidence="4">Large ribosomal subunit protein eL34</fullName>
    </recommendedName>
    <alternativeName>
        <fullName evidence="5">60S ribosomal protein L34</fullName>
    </alternativeName>
</protein>
<dbReference type="InterPro" id="IPR008195">
    <property type="entry name" value="Ribosomal_eL34"/>
</dbReference>
<name>A0A8C0I405_BALMU</name>
<proteinExistence type="inferred from homology"/>
<dbReference type="Gene3D" id="6.20.340.10">
    <property type="match status" value="1"/>
</dbReference>
<dbReference type="Ensembl" id="ENSBMST00010025803.1">
    <property type="protein sequence ID" value="ENSBMSP00010023418.1"/>
    <property type="gene ID" value="ENSBMSG00010017034.1"/>
</dbReference>
<dbReference type="PANTHER" id="PTHR46595">
    <property type="entry name" value="60S RIBOSOMAL PROTEIN L34"/>
    <property type="match status" value="1"/>
</dbReference>
<accession>A0A8C0I405</accession>
<organism evidence="6">
    <name type="scientific">Balaenoptera musculus</name>
    <name type="common">Blue whale</name>
    <dbReference type="NCBI Taxonomy" id="9771"/>
    <lineage>
        <taxon>Eukaryota</taxon>
        <taxon>Metazoa</taxon>
        <taxon>Chordata</taxon>
        <taxon>Craniata</taxon>
        <taxon>Vertebrata</taxon>
        <taxon>Euteleostomi</taxon>
        <taxon>Mammalia</taxon>
        <taxon>Eutheria</taxon>
        <taxon>Laurasiatheria</taxon>
        <taxon>Artiodactyla</taxon>
        <taxon>Whippomorpha</taxon>
        <taxon>Cetacea</taxon>
        <taxon>Mysticeti</taxon>
        <taxon>Balaenopteridae</taxon>
        <taxon>Balaenoptera</taxon>
    </lineage>
</organism>
<sequence>MRWSKMKKHVSWASGSSLCAKCVSDRIKHALLIEKKIVEKVLKAKAQSQKAKLKMKLFFDSLFNKWCWENWTATCKRMRSEHLLTPYTKINSK</sequence>
<dbReference type="GeneTree" id="ENSGT00940000169858"/>
<dbReference type="InterPro" id="IPR038562">
    <property type="entry name" value="Ribosomal_eL34_C_sf"/>
</dbReference>
<dbReference type="GO" id="GO:0005840">
    <property type="term" value="C:ribosome"/>
    <property type="evidence" value="ECO:0007669"/>
    <property type="project" value="UniProtKB-KW"/>
</dbReference>
<dbReference type="GO" id="GO:0006412">
    <property type="term" value="P:translation"/>
    <property type="evidence" value="ECO:0007669"/>
    <property type="project" value="InterPro"/>
</dbReference>
<keyword evidence="3" id="KW-0687">Ribonucleoprotein</keyword>
<evidence type="ECO:0000256" key="4">
    <source>
        <dbReference type="ARBA" id="ARBA00035227"/>
    </source>
</evidence>
<evidence type="ECO:0000256" key="3">
    <source>
        <dbReference type="ARBA" id="ARBA00023274"/>
    </source>
</evidence>
<reference evidence="6" key="1">
    <citation type="submission" date="2023-09" db="UniProtKB">
        <authorList>
            <consortium name="Ensembl"/>
        </authorList>
    </citation>
    <scope>IDENTIFICATION</scope>
</reference>
<dbReference type="AlphaFoldDB" id="A0A8C0I405"/>
<evidence type="ECO:0000256" key="5">
    <source>
        <dbReference type="ARBA" id="ARBA00035333"/>
    </source>
</evidence>
<evidence type="ECO:0000313" key="6">
    <source>
        <dbReference type="Ensembl" id="ENSBMSP00010023418.1"/>
    </source>
</evidence>
<evidence type="ECO:0000256" key="2">
    <source>
        <dbReference type="ARBA" id="ARBA00022980"/>
    </source>
</evidence>
<keyword evidence="2" id="KW-0689">Ribosomal protein</keyword>
<comment type="similarity">
    <text evidence="1">Belongs to the eukaryotic ribosomal protein eL34 family.</text>
</comment>
<evidence type="ECO:0000256" key="1">
    <source>
        <dbReference type="ARBA" id="ARBA00009875"/>
    </source>
</evidence>